<name>A0A401UES0_9BACT</name>
<proteinExistence type="predicted"/>
<dbReference type="AlphaFoldDB" id="A0A401UES0"/>
<comment type="caution">
    <text evidence="2">The sequence shown here is derived from an EMBL/GenBank/DDBJ whole genome shotgun (WGS) entry which is preliminary data.</text>
</comment>
<accession>A0A401UES0</accession>
<evidence type="ECO:0000256" key="1">
    <source>
        <dbReference type="SAM" id="MobiDB-lite"/>
    </source>
</evidence>
<organism evidence="2 3">
    <name type="scientific">Chryseotalea sanaruensis</name>
    <dbReference type="NCBI Taxonomy" id="2482724"/>
    <lineage>
        <taxon>Bacteria</taxon>
        <taxon>Pseudomonadati</taxon>
        <taxon>Bacteroidota</taxon>
        <taxon>Cytophagia</taxon>
        <taxon>Cytophagales</taxon>
        <taxon>Chryseotaleaceae</taxon>
        <taxon>Chryseotalea</taxon>
    </lineage>
</organism>
<feature type="region of interest" description="Disordered" evidence="1">
    <location>
        <begin position="47"/>
        <end position="67"/>
    </location>
</feature>
<keyword evidence="3" id="KW-1185">Reference proteome</keyword>
<dbReference type="RefSeq" id="WP_127123992.1">
    <property type="nucleotide sequence ID" value="NZ_BHXQ01000007.1"/>
</dbReference>
<reference evidence="2 3" key="1">
    <citation type="submission" date="2018-11" db="EMBL/GenBank/DDBJ databases">
        <title>Chryseotalea sanarue gen. nov., sp., nov., a member of the family Cytophagaceae, isolated from a brackish lake in Hamamatsu Japan.</title>
        <authorList>
            <person name="Maejima Y."/>
            <person name="Iino T."/>
            <person name="Muraguchi Y."/>
            <person name="Fukuda K."/>
            <person name="Ohkuma M."/>
            <person name="Moriuchi R."/>
            <person name="Dohra H."/>
            <person name="Kimbara K."/>
            <person name="Shintani M."/>
        </authorList>
    </citation>
    <scope>NUCLEOTIDE SEQUENCE [LARGE SCALE GENOMIC DNA]</scope>
    <source>
        <strain evidence="2 3">Ys</strain>
    </source>
</reference>
<dbReference type="OrthoDB" id="982296at2"/>
<dbReference type="Proteomes" id="UP000288227">
    <property type="component" value="Unassembled WGS sequence"/>
</dbReference>
<protein>
    <submittedName>
        <fullName evidence="2">Uncharacterized protein</fullName>
    </submittedName>
</protein>
<dbReference type="EMBL" id="BHXQ01000007">
    <property type="protein sequence ID" value="GCC53344.1"/>
    <property type="molecule type" value="Genomic_DNA"/>
</dbReference>
<sequence length="67" mass="8181">MNSEKENLRKRELEIQRLMRQMKFDELHKSQVYRNLEQELQKIKQNNDILAEQETPTSTVYTSNQQK</sequence>
<evidence type="ECO:0000313" key="3">
    <source>
        <dbReference type="Proteomes" id="UP000288227"/>
    </source>
</evidence>
<evidence type="ECO:0000313" key="2">
    <source>
        <dbReference type="EMBL" id="GCC53344.1"/>
    </source>
</evidence>
<gene>
    <name evidence="2" type="ORF">SanaruYs_35870</name>
</gene>